<feature type="transmembrane region" description="Helical" evidence="14">
    <location>
        <begin position="44"/>
        <end position="67"/>
    </location>
</feature>
<keyword evidence="11" id="KW-0902">Two-component regulatory system</keyword>
<dbReference type="Pfam" id="PF00512">
    <property type="entry name" value="HisKA"/>
    <property type="match status" value="1"/>
</dbReference>
<dbReference type="Gene3D" id="1.10.287.130">
    <property type="match status" value="1"/>
</dbReference>
<sequence>MALPTPEAASMSAPETSSTPGEPAVKPTGLRGWRRFRVAPSGSIQGFLIGGLALVLAVVEGLHWLVWSDGSGASLLGSIVRMGLTLLVFAWLAGRALAPIRQLGDRLQGQASAVDDDASPRELQPVTEVVHRLLRQQRDAVDQQSRFLADASHQLRTPFAVLRTQLQGALSGQLEVRETLPKMLATVDRSSQLVRQLLSQAKVDQLVGNAHWQDVDLEAVAREVCLEFAPLLARKRLDFSLESVPVNLRTDPWLAGELLRNLMSNAIHHSAKGSAMGMVLRVLPGQSELLVWDHGGGIDETLRARLFEPFQSAAGGTGIGLGLSICRQIAQSMQAEVELFNRVQDGQVVGVDAVVRWPHAPAAATPPVPVDLAGPLPDARDRQP</sequence>
<keyword evidence="4" id="KW-0597">Phosphoprotein</keyword>
<evidence type="ECO:0000256" key="8">
    <source>
        <dbReference type="ARBA" id="ARBA00022777"/>
    </source>
</evidence>
<proteinExistence type="predicted"/>
<dbReference type="GO" id="GO:0005524">
    <property type="term" value="F:ATP binding"/>
    <property type="evidence" value="ECO:0007669"/>
    <property type="project" value="UniProtKB-KW"/>
</dbReference>
<dbReference type="PANTHER" id="PTHR45436:SF14">
    <property type="entry name" value="SENSOR PROTEIN QSEC"/>
    <property type="match status" value="1"/>
</dbReference>
<dbReference type="InterPro" id="IPR036890">
    <property type="entry name" value="HATPase_C_sf"/>
</dbReference>
<accession>A0A9X4NSS2</accession>
<organism evidence="16 17">
    <name type="scientific">Hydrogenophaga taeniospiralis CCUG 15921</name>
    <dbReference type="NCBI Taxonomy" id="1281780"/>
    <lineage>
        <taxon>Bacteria</taxon>
        <taxon>Pseudomonadati</taxon>
        <taxon>Pseudomonadota</taxon>
        <taxon>Betaproteobacteria</taxon>
        <taxon>Burkholderiales</taxon>
        <taxon>Comamonadaceae</taxon>
        <taxon>Hydrogenophaga</taxon>
    </lineage>
</organism>
<dbReference type="OrthoDB" id="9121563at2"/>
<dbReference type="Pfam" id="PF02518">
    <property type="entry name" value="HATPase_c"/>
    <property type="match status" value="1"/>
</dbReference>
<keyword evidence="7" id="KW-0547">Nucleotide-binding</keyword>
<dbReference type="GO" id="GO:0000155">
    <property type="term" value="F:phosphorelay sensor kinase activity"/>
    <property type="evidence" value="ECO:0007669"/>
    <property type="project" value="InterPro"/>
</dbReference>
<feature type="region of interest" description="Disordered" evidence="13">
    <location>
        <begin position="1"/>
        <end position="28"/>
    </location>
</feature>
<dbReference type="InterPro" id="IPR004358">
    <property type="entry name" value="Sig_transdc_His_kin-like_C"/>
</dbReference>
<evidence type="ECO:0000256" key="13">
    <source>
        <dbReference type="SAM" id="MobiDB-lite"/>
    </source>
</evidence>
<feature type="transmembrane region" description="Helical" evidence="14">
    <location>
        <begin position="79"/>
        <end position="98"/>
    </location>
</feature>
<keyword evidence="8 16" id="KW-0418">Kinase</keyword>
<dbReference type="SMART" id="SM00388">
    <property type="entry name" value="HisKA"/>
    <property type="match status" value="1"/>
</dbReference>
<dbReference type="InterPro" id="IPR003661">
    <property type="entry name" value="HisK_dim/P_dom"/>
</dbReference>
<dbReference type="PANTHER" id="PTHR45436">
    <property type="entry name" value="SENSOR HISTIDINE KINASE YKOH"/>
    <property type="match status" value="1"/>
</dbReference>
<evidence type="ECO:0000256" key="3">
    <source>
        <dbReference type="ARBA" id="ARBA00012438"/>
    </source>
</evidence>
<name>A0A9X4NSS2_9BURK</name>
<evidence type="ECO:0000313" key="17">
    <source>
        <dbReference type="Proteomes" id="UP001152876"/>
    </source>
</evidence>
<keyword evidence="6 14" id="KW-0812">Transmembrane</keyword>
<dbReference type="Gene3D" id="3.30.565.10">
    <property type="entry name" value="Histidine kinase-like ATPase, C-terminal domain"/>
    <property type="match status" value="1"/>
</dbReference>
<dbReference type="AlphaFoldDB" id="A0A9X4NSS2"/>
<keyword evidence="12 14" id="KW-0472">Membrane</keyword>
<evidence type="ECO:0000256" key="5">
    <source>
        <dbReference type="ARBA" id="ARBA00022679"/>
    </source>
</evidence>
<dbReference type="InterPro" id="IPR050428">
    <property type="entry name" value="TCS_sensor_his_kinase"/>
</dbReference>
<dbReference type="EC" id="2.7.13.3" evidence="3"/>
<evidence type="ECO:0000313" key="16">
    <source>
        <dbReference type="EMBL" id="MDG5977213.1"/>
    </source>
</evidence>
<comment type="caution">
    <text evidence="16">The sequence shown here is derived from an EMBL/GenBank/DDBJ whole genome shotgun (WGS) entry which is preliminary data.</text>
</comment>
<keyword evidence="5" id="KW-0808">Transferase</keyword>
<evidence type="ECO:0000256" key="10">
    <source>
        <dbReference type="ARBA" id="ARBA00022989"/>
    </source>
</evidence>
<dbReference type="InterPro" id="IPR005467">
    <property type="entry name" value="His_kinase_dom"/>
</dbReference>
<protein>
    <recommendedName>
        <fullName evidence="3">histidine kinase</fullName>
        <ecNumber evidence="3">2.7.13.3</ecNumber>
    </recommendedName>
</protein>
<dbReference type="SMART" id="SM00387">
    <property type="entry name" value="HATPase_c"/>
    <property type="match status" value="1"/>
</dbReference>
<dbReference type="Proteomes" id="UP001152876">
    <property type="component" value="Unassembled WGS sequence"/>
</dbReference>
<dbReference type="SUPFAM" id="SSF47384">
    <property type="entry name" value="Homodimeric domain of signal transducing histidine kinase"/>
    <property type="match status" value="1"/>
</dbReference>
<dbReference type="InterPro" id="IPR003594">
    <property type="entry name" value="HATPase_dom"/>
</dbReference>
<evidence type="ECO:0000256" key="9">
    <source>
        <dbReference type="ARBA" id="ARBA00022840"/>
    </source>
</evidence>
<dbReference type="CDD" id="cd00082">
    <property type="entry name" value="HisKA"/>
    <property type="match status" value="1"/>
</dbReference>
<comment type="subcellular location">
    <subcellularLocation>
        <location evidence="2">Membrane</location>
        <topology evidence="2">Multi-pass membrane protein</topology>
    </subcellularLocation>
</comment>
<feature type="domain" description="Histidine kinase" evidence="15">
    <location>
        <begin position="150"/>
        <end position="361"/>
    </location>
</feature>
<evidence type="ECO:0000256" key="2">
    <source>
        <dbReference type="ARBA" id="ARBA00004141"/>
    </source>
</evidence>
<dbReference type="EMBL" id="AOGK01000018">
    <property type="protein sequence ID" value="MDG5977213.1"/>
    <property type="molecule type" value="Genomic_DNA"/>
</dbReference>
<keyword evidence="17" id="KW-1185">Reference proteome</keyword>
<dbReference type="SUPFAM" id="SSF55874">
    <property type="entry name" value="ATPase domain of HSP90 chaperone/DNA topoisomerase II/histidine kinase"/>
    <property type="match status" value="1"/>
</dbReference>
<dbReference type="PRINTS" id="PR00344">
    <property type="entry name" value="BCTRLSENSOR"/>
</dbReference>
<evidence type="ECO:0000256" key="1">
    <source>
        <dbReference type="ARBA" id="ARBA00000085"/>
    </source>
</evidence>
<dbReference type="PROSITE" id="PS50109">
    <property type="entry name" value="HIS_KIN"/>
    <property type="match status" value="1"/>
</dbReference>
<reference evidence="16" key="1">
    <citation type="submission" date="2013-01" db="EMBL/GenBank/DDBJ databases">
        <title>Genome draft of Hydrogenophaga taeniospiralis 2K1.</title>
        <authorList>
            <person name="Gomila M."/>
            <person name="Lalucat J."/>
        </authorList>
    </citation>
    <scope>NUCLEOTIDE SEQUENCE</scope>
    <source>
        <strain evidence="16">CCUG 15921</strain>
    </source>
</reference>
<keyword evidence="9" id="KW-0067">ATP-binding</keyword>
<evidence type="ECO:0000256" key="12">
    <source>
        <dbReference type="ARBA" id="ARBA00023136"/>
    </source>
</evidence>
<evidence type="ECO:0000256" key="14">
    <source>
        <dbReference type="SAM" id="Phobius"/>
    </source>
</evidence>
<comment type="catalytic activity">
    <reaction evidence="1">
        <text>ATP + protein L-histidine = ADP + protein N-phospho-L-histidine.</text>
        <dbReference type="EC" id="2.7.13.3"/>
    </reaction>
</comment>
<evidence type="ECO:0000256" key="11">
    <source>
        <dbReference type="ARBA" id="ARBA00023012"/>
    </source>
</evidence>
<evidence type="ECO:0000256" key="6">
    <source>
        <dbReference type="ARBA" id="ARBA00022692"/>
    </source>
</evidence>
<keyword evidence="10 14" id="KW-1133">Transmembrane helix</keyword>
<dbReference type="GO" id="GO:0005886">
    <property type="term" value="C:plasma membrane"/>
    <property type="evidence" value="ECO:0007669"/>
    <property type="project" value="TreeGrafter"/>
</dbReference>
<dbReference type="InterPro" id="IPR036097">
    <property type="entry name" value="HisK_dim/P_sf"/>
</dbReference>
<evidence type="ECO:0000256" key="7">
    <source>
        <dbReference type="ARBA" id="ARBA00022741"/>
    </source>
</evidence>
<evidence type="ECO:0000259" key="15">
    <source>
        <dbReference type="PROSITE" id="PS50109"/>
    </source>
</evidence>
<evidence type="ECO:0000256" key="4">
    <source>
        <dbReference type="ARBA" id="ARBA00022553"/>
    </source>
</evidence>
<gene>
    <name evidence="16" type="ORF">H010_18270</name>
</gene>